<sequence>MFIGTRIGRVVAAAAVAGGLLGLAAAPAGAWPIPLTAVEINFLNATRGNFPGNDDQLLLAGKQACRMLYTGQGSQSTIDATAAQYGASPDQAAGLVGAARSTMCTQAPG</sequence>
<feature type="domain" description="DUF732" evidence="1">
    <location>
        <begin position="42"/>
        <end position="106"/>
    </location>
</feature>
<evidence type="ECO:0000313" key="3">
    <source>
        <dbReference type="Proteomes" id="UP000178953"/>
    </source>
</evidence>
<evidence type="ECO:0000313" key="2">
    <source>
        <dbReference type="EMBL" id="OFJ52172.1"/>
    </source>
</evidence>
<name>A0A1E8Q0W0_9MYCO</name>
<reference evidence="2 3" key="1">
    <citation type="submission" date="2016-09" db="EMBL/GenBank/DDBJ databases">
        <title>genome sequence of Mycobacterium sp. 739 SCH.</title>
        <authorList>
            <person name="Greninger A.L."/>
            <person name="Qin X."/>
            <person name="Jerome K."/>
            <person name="Vora S."/>
            <person name="Quinn K."/>
        </authorList>
    </citation>
    <scope>NUCLEOTIDE SEQUENCE [LARGE SCALE GENOMIC DNA]</scope>
    <source>
        <strain evidence="2 3">SCH</strain>
    </source>
</reference>
<protein>
    <recommendedName>
        <fullName evidence="1">DUF732 domain-containing protein</fullName>
    </recommendedName>
</protein>
<dbReference type="Proteomes" id="UP000178953">
    <property type="component" value="Unassembled WGS sequence"/>
</dbReference>
<dbReference type="InterPro" id="IPR007969">
    <property type="entry name" value="DUF732"/>
</dbReference>
<comment type="caution">
    <text evidence="2">The sequence shown here is derived from an EMBL/GenBank/DDBJ whole genome shotgun (WGS) entry which is preliminary data.</text>
</comment>
<keyword evidence="3" id="KW-1185">Reference proteome</keyword>
<organism evidence="2 3">
    <name type="scientific">Mycolicibacterium grossiae</name>
    <dbReference type="NCBI Taxonomy" id="1552759"/>
    <lineage>
        <taxon>Bacteria</taxon>
        <taxon>Bacillati</taxon>
        <taxon>Actinomycetota</taxon>
        <taxon>Actinomycetes</taxon>
        <taxon>Mycobacteriales</taxon>
        <taxon>Mycobacteriaceae</taxon>
        <taxon>Mycolicibacterium</taxon>
    </lineage>
</organism>
<dbReference type="Pfam" id="PF05305">
    <property type="entry name" value="DUF732"/>
    <property type="match status" value="1"/>
</dbReference>
<dbReference type="EMBL" id="MCHX01000046">
    <property type="protein sequence ID" value="OFJ52172.1"/>
    <property type="molecule type" value="Genomic_DNA"/>
</dbReference>
<gene>
    <name evidence="2" type="ORF">BEL07_19020</name>
</gene>
<evidence type="ECO:0000259" key="1">
    <source>
        <dbReference type="Pfam" id="PF05305"/>
    </source>
</evidence>
<accession>A0A1E8Q0W0</accession>
<dbReference type="AlphaFoldDB" id="A0A1E8Q0W0"/>
<proteinExistence type="predicted"/>